<comment type="caution">
    <text evidence="1">The sequence shown here is derived from an EMBL/GenBank/DDBJ whole genome shotgun (WGS) entry which is preliminary data.</text>
</comment>
<dbReference type="AlphaFoldDB" id="A0A9D5DI51"/>
<evidence type="ECO:0000313" key="1">
    <source>
        <dbReference type="EMBL" id="KAJ1610904.1"/>
    </source>
</evidence>
<sequence>MSQLDGGKVTLGSSNLPKGEYLLRVVGTEHVYDSYVLQVVEQETKDGTRLVCRKFIFDYKTGLPGEPINSYVLNIKPLYSTVQTDTESRGLGELLSLLKNPLVLISAVSLGITLVLPMLQDSLDAEAMDEITGSVPGGRSIVQHQDASLTHTLMKFRQLRVKISHKGFIGSRTLYLVD</sequence>
<dbReference type="OrthoDB" id="27095at2759"/>
<organism evidence="1">
    <name type="scientific">Cryptosporidium canis</name>
    <dbReference type="NCBI Taxonomy" id="195482"/>
    <lineage>
        <taxon>Eukaryota</taxon>
        <taxon>Sar</taxon>
        <taxon>Alveolata</taxon>
        <taxon>Apicomplexa</taxon>
        <taxon>Conoidasida</taxon>
        <taxon>Coccidia</taxon>
        <taxon>Eucoccidiorida</taxon>
        <taxon>Eimeriorina</taxon>
        <taxon>Cryptosporidiidae</taxon>
        <taxon>Cryptosporidium</taxon>
    </lineage>
</organism>
<proteinExistence type="predicted"/>
<gene>
    <name evidence="1" type="ORF">OJ253_1039</name>
</gene>
<protein>
    <recommendedName>
        <fullName evidence="2">ER membrane protein complex subunit 7 beta-sandwich domain-containing protein</fullName>
    </recommendedName>
</protein>
<name>A0A9D5DI51_9CRYT</name>
<dbReference type="EMBL" id="JAPCXC010000021">
    <property type="protein sequence ID" value="KAJ1610904.1"/>
    <property type="molecule type" value="Genomic_DNA"/>
</dbReference>
<reference evidence="1" key="1">
    <citation type="submission" date="2022-10" db="EMBL/GenBank/DDBJ databases">
        <title>Adaptive evolution leads to modifications in subtelomeric GC content in a zoonotic Cryptosporidium species.</title>
        <authorList>
            <person name="Li J."/>
            <person name="Feng Y."/>
            <person name="Xiao L."/>
        </authorList>
    </citation>
    <scope>NUCLEOTIDE SEQUENCE</scope>
    <source>
        <strain evidence="1">33844</strain>
    </source>
</reference>
<dbReference type="Proteomes" id="UP001067231">
    <property type="component" value="Unassembled WGS sequence"/>
</dbReference>
<evidence type="ECO:0008006" key="2">
    <source>
        <dbReference type="Google" id="ProtNLM"/>
    </source>
</evidence>
<accession>A0A9D5DI51</accession>